<sequence>MNGIFLSFEFSFGGALFPLNLSRGATNSYPLEVAISRANFTDSSLCSSPVHTLAAVRNMFNMLKEYYCDQYLEGNLWRRIVGGSRLICDSIRLNAKDTLRRKFDDLLSRSYNMILRRHTDTANEEQASHNRTSNAPRNSTVTVLGGITLPDGARSLLELGPSFSPSQPISKVSLRKVACGLHDLQDQLRKKAELKRLIGMNSK</sequence>
<comment type="caution">
    <text evidence="2">The sequence shown here is derived from an EMBL/GenBank/DDBJ whole genome shotgun (WGS) entry which is preliminary data.</text>
</comment>
<evidence type="ECO:0000313" key="2">
    <source>
        <dbReference type="EMBL" id="KAJ1357931.1"/>
    </source>
</evidence>
<feature type="region of interest" description="Disordered" evidence="1">
    <location>
        <begin position="120"/>
        <end position="140"/>
    </location>
</feature>
<proteinExistence type="predicted"/>
<accession>A0AAD5N150</accession>
<evidence type="ECO:0000256" key="1">
    <source>
        <dbReference type="SAM" id="MobiDB-lite"/>
    </source>
</evidence>
<feature type="compositionally biased region" description="Polar residues" evidence="1">
    <location>
        <begin position="129"/>
        <end position="140"/>
    </location>
</feature>
<evidence type="ECO:0000313" key="3">
    <source>
        <dbReference type="Proteomes" id="UP001196413"/>
    </source>
</evidence>
<dbReference type="Proteomes" id="UP001196413">
    <property type="component" value="Unassembled WGS sequence"/>
</dbReference>
<dbReference type="AlphaFoldDB" id="A0AAD5N150"/>
<name>A0AAD5N150_PARTN</name>
<gene>
    <name evidence="2" type="ORF">KIN20_016206</name>
</gene>
<reference evidence="2" key="1">
    <citation type="submission" date="2021-06" db="EMBL/GenBank/DDBJ databases">
        <title>Parelaphostrongylus tenuis whole genome reference sequence.</title>
        <authorList>
            <person name="Garwood T.J."/>
            <person name="Larsen P.A."/>
            <person name="Fountain-Jones N.M."/>
            <person name="Garbe J.R."/>
            <person name="Macchietto M.G."/>
            <person name="Kania S.A."/>
            <person name="Gerhold R.W."/>
            <person name="Richards J.E."/>
            <person name="Wolf T.M."/>
        </authorList>
    </citation>
    <scope>NUCLEOTIDE SEQUENCE</scope>
    <source>
        <strain evidence="2">MNPRO001-30</strain>
        <tissue evidence="2">Meninges</tissue>
    </source>
</reference>
<dbReference type="EMBL" id="JAHQIW010003261">
    <property type="protein sequence ID" value="KAJ1357931.1"/>
    <property type="molecule type" value="Genomic_DNA"/>
</dbReference>
<organism evidence="2 3">
    <name type="scientific">Parelaphostrongylus tenuis</name>
    <name type="common">Meningeal worm</name>
    <dbReference type="NCBI Taxonomy" id="148309"/>
    <lineage>
        <taxon>Eukaryota</taxon>
        <taxon>Metazoa</taxon>
        <taxon>Ecdysozoa</taxon>
        <taxon>Nematoda</taxon>
        <taxon>Chromadorea</taxon>
        <taxon>Rhabditida</taxon>
        <taxon>Rhabditina</taxon>
        <taxon>Rhabditomorpha</taxon>
        <taxon>Strongyloidea</taxon>
        <taxon>Metastrongylidae</taxon>
        <taxon>Parelaphostrongylus</taxon>
    </lineage>
</organism>
<protein>
    <submittedName>
        <fullName evidence="2">Uncharacterized protein</fullName>
    </submittedName>
</protein>
<keyword evidence="3" id="KW-1185">Reference proteome</keyword>